<protein>
    <submittedName>
        <fullName evidence="2">Uncharacterized protein</fullName>
    </submittedName>
</protein>
<dbReference type="AlphaFoldDB" id="A0A871RJQ8"/>
<feature type="region of interest" description="Disordered" evidence="1">
    <location>
        <begin position="1"/>
        <end position="20"/>
    </location>
</feature>
<accession>A0A871RJQ8</accession>
<feature type="compositionally biased region" description="Basic and acidic residues" evidence="1">
    <location>
        <begin position="37"/>
        <end position="48"/>
    </location>
</feature>
<feature type="region of interest" description="Disordered" evidence="1">
    <location>
        <begin position="32"/>
        <end position="105"/>
    </location>
</feature>
<dbReference type="EMBL" id="CP063137">
    <property type="protein sequence ID" value="QOU22571.1"/>
    <property type="molecule type" value="Genomic_DNA"/>
</dbReference>
<reference evidence="2" key="2">
    <citation type="journal article" name="BMC Genomics">
        <title>New genome assemblies reveal patterns of domestication and adaptation across Brettanomyces (Dekkera) species.</title>
        <authorList>
            <person name="Roach M.J."/>
            <person name="Borneman A.R."/>
        </authorList>
    </citation>
    <scope>NUCLEOTIDE SEQUENCE</scope>
    <source>
        <strain evidence="2">UCD 2041</strain>
    </source>
</reference>
<evidence type="ECO:0000313" key="2">
    <source>
        <dbReference type="EMBL" id="QOU22571.1"/>
    </source>
</evidence>
<sequence>MTTNNPVFKIPSKNPSKFPKVDLASVADKNTMTDDNLDQKNDTLHDLGLKGGPQKINPLNKNSLKIQTGREGEENVNSRVDEKQQRIQKRQPQQGQRKGKIQRNGNRKMNWSARVQFQQQQQLSLSTRIDDNSTLYELVDDLCKITAANSKLKDEIWSRMQTLSDRTDYLQKEEQKRQKAIEYEELHPKDGFIIERKTFDNLVRKHKQTAMKDSDFKIQEQFMEDMKTMPSAFIYGDEYRKLRQKGIIPIEKNSSSSGMTSSLLYKSLKSLVSTDKTGDSEGDIGDEDASNEDGQIKREIKYLKLVLKDRMKYNEALLSTISEYENQLLEIMECMAQKHVKLNKDEIKAIREYSEQVSKMENQMYMEYRSYTDVENRSVKLYDGVDRIANYIADMNLNKC</sequence>
<gene>
    <name evidence="2" type="ORF">BRETT_002753</name>
</gene>
<name>A0A871RJQ8_DEKBR</name>
<evidence type="ECO:0000256" key="1">
    <source>
        <dbReference type="SAM" id="MobiDB-lite"/>
    </source>
</evidence>
<dbReference type="RefSeq" id="XP_041139064.1">
    <property type="nucleotide sequence ID" value="XM_041281273.1"/>
</dbReference>
<organism evidence="2 3">
    <name type="scientific">Dekkera bruxellensis</name>
    <name type="common">Brettanomyces custersii</name>
    <dbReference type="NCBI Taxonomy" id="5007"/>
    <lineage>
        <taxon>Eukaryota</taxon>
        <taxon>Fungi</taxon>
        <taxon>Dikarya</taxon>
        <taxon>Ascomycota</taxon>
        <taxon>Saccharomycotina</taxon>
        <taxon>Pichiomycetes</taxon>
        <taxon>Pichiales</taxon>
        <taxon>Pichiaceae</taxon>
        <taxon>Brettanomyces</taxon>
    </lineage>
</organism>
<dbReference type="Proteomes" id="UP000663131">
    <property type="component" value="Chromosome 9"/>
</dbReference>
<reference evidence="2" key="1">
    <citation type="submission" date="2020-10" db="EMBL/GenBank/DDBJ databases">
        <authorList>
            <person name="Palmer J.M."/>
        </authorList>
    </citation>
    <scope>NUCLEOTIDE SEQUENCE</scope>
    <source>
        <strain evidence="2">UCD 2041</strain>
    </source>
</reference>
<dbReference type="GeneID" id="64574677"/>
<feature type="compositionally biased region" description="Polar residues" evidence="1">
    <location>
        <begin position="57"/>
        <end position="66"/>
    </location>
</feature>
<dbReference type="OrthoDB" id="3988311at2759"/>
<evidence type="ECO:0000313" key="3">
    <source>
        <dbReference type="Proteomes" id="UP000663131"/>
    </source>
</evidence>
<proteinExistence type="predicted"/>
<dbReference type="KEGG" id="bbrx:BRETT_002753"/>